<reference evidence="1" key="1">
    <citation type="submission" date="2018-02" db="EMBL/GenBank/DDBJ databases">
        <title>Rhizophora mucronata_Transcriptome.</title>
        <authorList>
            <person name="Meera S.P."/>
            <person name="Sreeshan A."/>
            <person name="Augustine A."/>
        </authorList>
    </citation>
    <scope>NUCLEOTIDE SEQUENCE</scope>
    <source>
        <tissue evidence="1">Leaf</tissue>
    </source>
</reference>
<accession>A0A2P2QI39</accession>
<protein>
    <submittedName>
        <fullName evidence="1">Uncharacterized protein</fullName>
    </submittedName>
</protein>
<dbReference type="EMBL" id="GGEC01086179">
    <property type="protein sequence ID" value="MBX66663.1"/>
    <property type="molecule type" value="Transcribed_RNA"/>
</dbReference>
<proteinExistence type="predicted"/>
<sequence>MDLAPHDLVNAYVWYEVHRACQMVIIVVSMF</sequence>
<evidence type="ECO:0000313" key="1">
    <source>
        <dbReference type="EMBL" id="MBX66663.1"/>
    </source>
</evidence>
<name>A0A2P2QI39_RHIMU</name>
<dbReference type="AlphaFoldDB" id="A0A2P2QI39"/>
<organism evidence="1">
    <name type="scientific">Rhizophora mucronata</name>
    <name type="common">Asiatic mangrove</name>
    <dbReference type="NCBI Taxonomy" id="61149"/>
    <lineage>
        <taxon>Eukaryota</taxon>
        <taxon>Viridiplantae</taxon>
        <taxon>Streptophyta</taxon>
        <taxon>Embryophyta</taxon>
        <taxon>Tracheophyta</taxon>
        <taxon>Spermatophyta</taxon>
        <taxon>Magnoliopsida</taxon>
        <taxon>eudicotyledons</taxon>
        <taxon>Gunneridae</taxon>
        <taxon>Pentapetalae</taxon>
        <taxon>rosids</taxon>
        <taxon>fabids</taxon>
        <taxon>Malpighiales</taxon>
        <taxon>Rhizophoraceae</taxon>
        <taxon>Rhizophora</taxon>
    </lineage>
</organism>